<feature type="domain" description="HTH gntR-type" evidence="4">
    <location>
        <begin position="3"/>
        <end position="70"/>
    </location>
</feature>
<proteinExistence type="predicted"/>
<dbReference type="CDD" id="cd07377">
    <property type="entry name" value="WHTH_GntR"/>
    <property type="match status" value="1"/>
</dbReference>
<dbReference type="InterPro" id="IPR011711">
    <property type="entry name" value="GntR_C"/>
</dbReference>
<dbReference type="InterPro" id="IPR036390">
    <property type="entry name" value="WH_DNA-bd_sf"/>
</dbReference>
<keyword evidence="2" id="KW-0238">DNA-binding</keyword>
<evidence type="ECO:0000256" key="1">
    <source>
        <dbReference type="ARBA" id="ARBA00023015"/>
    </source>
</evidence>
<dbReference type="Gene3D" id="1.20.120.530">
    <property type="entry name" value="GntR ligand-binding domain-like"/>
    <property type="match status" value="1"/>
</dbReference>
<reference evidence="6" key="1">
    <citation type="journal article" date="2019" name="Int. J. Syst. Evol. Microbiol.">
        <title>The Global Catalogue of Microorganisms (GCM) 10K type strain sequencing project: providing services to taxonomists for standard genome sequencing and annotation.</title>
        <authorList>
            <consortium name="The Broad Institute Genomics Platform"/>
            <consortium name="The Broad Institute Genome Sequencing Center for Infectious Disease"/>
            <person name="Wu L."/>
            <person name="Ma J."/>
        </authorList>
    </citation>
    <scope>NUCLEOTIDE SEQUENCE [LARGE SCALE GENOMIC DNA]</scope>
    <source>
        <strain evidence="6">JCM 11483</strain>
    </source>
</reference>
<dbReference type="InterPro" id="IPR008920">
    <property type="entry name" value="TF_FadR/GntR_C"/>
</dbReference>
<dbReference type="SMART" id="SM00895">
    <property type="entry name" value="FCD"/>
    <property type="match status" value="1"/>
</dbReference>
<name>A0ABP6RFK7_9MICC</name>
<dbReference type="Proteomes" id="UP001501736">
    <property type="component" value="Unassembled WGS sequence"/>
</dbReference>
<dbReference type="InterPro" id="IPR000524">
    <property type="entry name" value="Tscrpt_reg_HTH_GntR"/>
</dbReference>
<dbReference type="Pfam" id="PF07729">
    <property type="entry name" value="FCD"/>
    <property type="match status" value="1"/>
</dbReference>
<evidence type="ECO:0000259" key="4">
    <source>
        <dbReference type="PROSITE" id="PS50949"/>
    </source>
</evidence>
<dbReference type="SMART" id="SM00345">
    <property type="entry name" value="HTH_GNTR"/>
    <property type="match status" value="1"/>
</dbReference>
<dbReference type="EMBL" id="BAAAYG010000007">
    <property type="protein sequence ID" value="GAA3286226.1"/>
    <property type="molecule type" value="Genomic_DNA"/>
</dbReference>
<accession>A0ABP6RFK7</accession>
<comment type="caution">
    <text evidence="5">The sequence shown here is derived from an EMBL/GenBank/DDBJ whole genome shotgun (WGS) entry which is preliminary data.</text>
</comment>
<evidence type="ECO:0000256" key="2">
    <source>
        <dbReference type="ARBA" id="ARBA00023125"/>
    </source>
</evidence>
<dbReference type="SUPFAM" id="SSF48008">
    <property type="entry name" value="GntR ligand-binding domain-like"/>
    <property type="match status" value="1"/>
</dbReference>
<protein>
    <submittedName>
        <fullName evidence="5">FCD domain-containing protein</fullName>
    </submittedName>
</protein>
<dbReference type="PROSITE" id="PS50949">
    <property type="entry name" value="HTH_GNTR"/>
    <property type="match status" value="1"/>
</dbReference>
<dbReference type="PANTHER" id="PTHR43537:SF44">
    <property type="entry name" value="GNTR FAMILY REGULATORY PROTEIN"/>
    <property type="match status" value="1"/>
</dbReference>
<evidence type="ECO:0000313" key="5">
    <source>
        <dbReference type="EMBL" id="GAA3286226.1"/>
    </source>
</evidence>
<gene>
    <name evidence="5" type="ORF">GCM10020260_20560</name>
</gene>
<dbReference type="PANTHER" id="PTHR43537">
    <property type="entry name" value="TRANSCRIPTIONAL REGULATOR, GNTR FAMILY"/>
    <property type="match status" value="1"/>
</dbReference>
<keyword evidence="1" id="KW-0805">Transcription regulation</keyword>
<keyword evidence="3" id="KW-0804">Transcription</keyword>
<sequence length="232" mass="25184">MVQASHDSVLDHLGRRIAGGELVPGTVLTLADLEAEYGVSRTVVREAVRVLEAKAMLSSKRRVGITVSPMSRWSMLDPELIRWRLTSSARARQIVALTELRLAVEPIAARLAALRASEDQRAEIGRLADELRRLGAEHQGDSEEYLAADIAFHDVLLRAGGNLMLTAIQSPIAEVITGRHTAGLTPAEPVHQALHNHVEAAAAIVRGDADAAERHVRGYVEAILDEVRSVPE</sequence>
<dbReference type="InterPro" id="IPR036388">
    <property type="entry name" value="WH-like_DNA-bd_sf"/>
</dbReference>
<evidence type="ECO:0000256" key="3">
    <source>
        <dbReference type="ARBA" id="ARBA00023163"/>
    </source>
</evidence>
<dbReference type="Pfam" id="PF00392">
    <property type="entry name" value="GntR"/>
    <property type="match status" value="1"/>
</dbReference>
<evidence type="ECO:0000313" key="6">
    <source>
        <dbReference type="Proteomes" id="UP001501736"/>
    </source>
</evidence>
<keyword evidence="6" id="KW-1185">Reference proteome</keyword>
<dbReference type="SUPFAM" id="SSF46785">
    <property type="entry name" value="Winged helix' DNA-binding domain"/>
    <property type="match status" value="1"/>
</dbReference>
<dbReference type="RefSeq" id="WP_344720963.1">
    <property type="nucleotide sequence ID" value="NZ_BAAAYG010000007.1"/>
</dbReference>
<organism evidence="5 6">
    <name type="scientific">Nesterenkonia halobia</name>
    <dbReference type="NCBI Taxonomy" id="37922"/>
    <lineage>
        <taxon>Bacteria</taxon>
        <taxon>Bacillati</taxon>
        <taxon>Actinomycetota</taxon>
        <taxon>Actinomycetes</taxon>
        <taxon>Micrococcales</taxon>
        <taxon>Micrococcaceae</taxon>
        <taxon>Nesterenkonia</taxon>
    </lineage>
</organism>
<dbReference type="Gene3D" id="1.10.10.10">
    <property type="entry name" value="Winged helix-like DNA-binding domain superfamily/Winged helix DNA-binding domain"/>
    <property type="match status" value="1"/>
</dbReference>